<reference evidence="2 3" key="1">
    <citation type="submission" date="2020-10" db="EMBL/GenBank/DDBJ databases">
        <title>Streptomyces ferrugineus complate genome analysis.</title>
        <authorList>
            <person name="Anwar N."/>
        </authorList>
    </citation>
    <scope>NUCLEOTIDE SEQUENCE [LARGE SCALE GENOMIC DNA]</scope>
    <source>
        <strain evidence="2 3">CCTCC AA2014009</strain>
    </source>
</reference>
<feature type="transmembrane region" description="Helical" evidence="1">
    <location>
        <begin position="12"/>
        <end position="30"/>
    </location>
</feature>
<proteinExistence type="predicted"/>
<feature type="transmembrane region" description="Helical" evidence="1">
    <location>
        <begin position="153"/>
        <end position="172"/>
    </location>
</feature>
<dbReference type="Proteomes" id="UP000594205">
    <property type="component" value="Chromosome"/>
</dbReference>
<feature type="transmembrane region" description="Helical" evidence="1">
    <location>
        <begin position="192"/>
        <end position="211"/>
    </location>
</feature>
<evidence type="ECO:0000313" key="3">
    <source>
        <dbReference type="Proteomes" id="UP000594205"/>
    </source>
</evidence>
<feature type="transmembrane region" description="Helical" evidence="1">
    <location>
        <begin position="50"/>
        <end position="71"/>
    </location>
</feature>
<dbReference type="EMBL" id="CP063373">
    <property type="protein sequence ID" value="QOV35646.1"/>
    <property type="molecule type" value="Genomic_DNA"/>
</dbReference>
<feature type="transmembrane region" description="Helical" evidence="1">
    <location>
        <begin position="125"/>
        <end position="146"/>
    </location>
</feature>
<keyword evidence="3" id="KW-1185">Reference proteome</keyword>
<feature type="transmembrane region" description="Helical" evidence="1">
    <location>
        <begin position="92"/>
        <end position="113"/>
    </location>
</feature>
<keyword evidence="1" id="KW-0472">Membrane</keyword>
<sequence length="422" mass="45855">MKAFLLHLRASYIKWTLLALVVLDLAFLFLRTNFWIGIWPETGAAAQVPAFFLSILASGAAATASGFRATRNLEEQFSAASLSKSRIELHRLGALVAVFLAPYLIGHAVAFVMTARTFPPGAELWFGYVLMGASTIFLAAGWGWAIGKLLSPIMAALCSVLSWIIVVSTLGSSTDMIVTSGPPWRMVDLTSVSLRLLVATAFLFTITWLPSRINRTSLREPSLAITACAVVAVGATIVSTTAVVDRQAPTRLHCIDGAIEICLWPEHEKYIPIAKSTNERVASLPSGFKVPKRLSEYGTKKIISKGPTGTTVETGGDFDISEGSRWALALGIADAVTAETFQNCDWNKVRENEDYTADVINHWIETYLAGGGSPDYKIGAGAPPKLLEEFEEASRVANTLPEEKQLKWLEGKVNHMNQNYCG</sequence>
<dbReference type="KEGG" id="sfeu:IM697_37255"/>
<gene>
    <name evidence="2" type="ORF">IM697_37255</name>
</gene>
<keyword evidence="1" id="KW-0812">Transmembrane</keyword>
<evidence type="ECO:0000256" key="1">
    <source>
        <dbReference type="SAM" id="Phobius"/>
    </source>
</evidence>
<organism evidence="2 3">
    <name type="scientific">Streptomyces ferrugineus</name>
    <dbReference type="NCBI Taxonomy" id="1413221"/>
    <lineage>
        <taxon>Bacteria</taxon>
        <taxon>Bacillati</taxon>
        <taxon>Actinomycetota</taxon>
        <taxon>Actinomycetes</taxon>
        <taxon>Kitasatosporales</taxon>
        <taxon>Streptomycetaceae</taxon>
        <taxon>Streptomyces</taxon>
    </lineage>
</organism>
<keyword evidence="1" id="KW-1133">Transmembrane helix</keyword>
<name>A0A7M2SH32_9ACTN</name>
<feature type="transmembrane region" description="Helical" evidence="1">
    <location>
        <begin position="223"/>
        <end position="244"/>
    </location>
</feature>
<evidence type="ECO:0000313" key="2">
    <source>
        <dbReference type="EMBL" id="QOV35646.1"/>
    </source>
</evidence>
<accession>A0A7M2SH32</accession>
<dbReference type="RefSeq" id="WP_194040813.1">
    <property type="nucleotide sequence ID" value="NZ_CP063373.1"/>
</dbReference>
<protein>
    <submittedName>
        <fullName evidence="2">Uncharacterized protein</fullName>
    </submittedName>
</protein>
<dbReference type="AlphaFoldDB" id="A0A7M2SH32"/>